<feature type="compositionally biased region" description="Basic residues" evidence="1">
    <location>
        <begin position="50"/>
        <end position="60"/>
    </location>
</feature>
<proteinExistence type="predicted"/>
<protein>
    <submittedName>
        <fullName evidence="2">Uncharacterized protein</fullName>
    </submittedName>
</protein>
<evidence type="ECO:0000256" key="1">
    <source>
        <dbReference type="SAM" id="MobiDB-lite"/>
    </source>
</evidence>
<dbReference type="Proteomes" id="UP000308197">
    <property type="component" value="Unassembled WGS sequence"/>
</dbReference>
<evidence type="ECO:0000313" key="2">
    <source>
        <dbReference type="EMBL" id="TFK81077.1"/>
    </source>
</evidence>
<evidence type="ECO:0000313" key="3">
    <source>
        <dbReference type="Proteomes" id="UP000308197"/>
    </source>
</evidence>
<feature type="non-terminal residue" evidence="2">
    <location>
        <position position="120"/>
    </location>
</feature>
<dbReference type="InParanoid" id="A0A5C3NX08"/>
<keyword evidence="3" id="KW-1185">Reference proteome</keyword>
<feature type="compositionally biased region" description="Polar residues" evidence="1">
    <location>
        <begin position="111"/>
        <end position="120"/>
    </location>
</feature>
<feature type="region of interest" description="Disordered" evidence="1">
    <location>
        <begin position="100"/>
        <end position="120"/>
    </location>
</feature>
<accession>A0A5C3NX08</accession>
<feature type="non-terminal residue" evidence="2">
    <location>
        <position position="1"/>
    </location>
</feature>
<feature type="region of interest" description="Disordered" evidence="1">
    <location>
        <begin position="28"/>
        <end position="70"/>
    </location>
</feature>
<sequence>RPRRLDVDASCLLNTDQMLCSLHELTRAGAAEPVGPSEVTEDDPYAGDKTHRRPPARHMRQLSAEEQTSQRCRSMSPFLRVYVATHTAYGSTLLVTASVRSPRQRVARTPSRFTPTDTDR</sequence>
<dbReference type="AlphaFoldDB" id="A0A5C3NX08"/>
<organism evidence="2 3">
    <name type="scientific">Polyporus arcularius HHB13444</name>
    <dbReference type="NCBI Taxonomy" id="1314778"/>
    <lineage>
        <taxon>Eukaryota</taxon>
        <taxon>Fungi</taxon>
        <taxon>Dikarya</taxon>
        <taxon>Basidiomycota</taxon>
        <taxon>Agaricomycotina</taxon>
        <taxon>Agaricomycetes</taxon>
        <taxon>Polyporales</taxon>
        <taxon>Polyporaceae</taxon>
        <taxon>Polyporus</taxon>
    </lineage>
</organism>
<reference evidence="2 3" key="1">
    <citation type="journal article" date="2019" name="Nat. Ecol. Evol.">
        <title>Megaphylogeny resolves global patterns of mushroom evolution.</title>
        <authorList>
            <person name="Varga T."/>
            <person name="Krizsan K."/>
            <person name="Foldi C."/>
            <person name="Dima B."/>
            <person name="Sanchez-Garcia M."/>
            <person name="Sanchez-Ramirez S."/>
            <person name="Szollosi G.J."/>
            <person name="Szarkandi J.G."/>
            <person name="Papp V."/>
            <person name="Albert L."/>
            <person name="Andreopoulos W."/>
            <person name="Angelini C."/>
            <person name="Antonin V."/>
            <person name="Barry K.W."/>
            <person name="Bougher N.L."/>
            <person name="Buchanan P."/>
            <person name="Buyck B."/>
            <person name="Bense V."/>
            <person name="Catcheside P."/>
            <person name="Chovatia M."/>
            <person name="Cooper J."/>
            <person name="Damon W."/>
            <person name="Desjardin D."/>
            <person name="Finy P."/>
            <person name="Geml J."/>
            <person name="Haridas S."/>
            <person name="Hughes K."/>
            <person name="Justo A."/>
            <person name="Karasinski D."/>
            <person name="Kautmanova I."/>
            <person name="Kiss B."/>
            <person name="Kocsube S."/>
            <person name="Kotiranta H."/>
            <person name="LaButti K.M."/>
            <person name="Lechner B.E."/>
            <person name="Liimatainen K."/>
            <person name="Lipzen A."/>
            <person name="Lukacs Z."/>
            <person name="Mihaltcheva S."/>
            <person name="Morgado L.N."/>
            <person name="Niskanen T."/>
            <person name="Noordeloos M.E."/>
            <person name="Ohm R.A."/>
            <person name="Ortiz-Santana B."/>
            <person name="Ovrebo C."/>
            <person name="Racz N."/>
            <person name="Riley R."/>
            <person name="Savchenko A."/>
            <person name="Shiryaev A."/>
            <person name="Soop K."/>
            <person name="Spirin V."/>
            <person name="Szebenyi C."/>
            <person name="Tomsovsky M."/>
            <person name="Tulloss R.E."/>
            <person name="Uehling J."/>
            <person name="Grigoriev I.V."/>
            <person name="Vagvolgyi C."/>
            <person name="Papp T."/>
            <person name="Martin F.M."/>
            <person name="Miettinen O."/>
            <person name="Hibbett D.S."/>
            <person name="Nagy L.G."/>
        </authorList>
    </citation>
    <scope>NUCLEOTIDE SEQUENCE [LARGE SCALE GENOMIC DNA]</scope>
    <source>
        <strain evidence="2 3">HHB13444</strain>
    </source>
</reference>
<name>A0A5C3NX08_9APHY</name>
<gene>
    <name evidence="2" type="ORF">K466DRAFT_591483</name>
</gene>
<dbReference type="EMBL" id="ML211659">
    <property type="protein sequence ID" value="TFK81077.1"/>
    <property type="molecule type" value="Genomic_DNA"/>
</dbReference>